<sequence>MRTCCAKVQDYFDAEADKLAKAWLVKHGPQIKALSDDRRESYRQIVEMSTEPQDVELVKPEARFEATKVRENDQVTVLRTWKQHLLCDDAGDYPSELKGWERAVVEAECKGKGFTFWYRNPGQPGQSSLGIAYIDGDQYKIVRPDFVFFAEQDGNFVVDLVDPHGLHLADAVPKLKGLAVYAETHAMAYRRIESVAEVKGKLRALDLKNDQVRKAVAATTDAVGLLSLFSGSLAVDY</sequence>
<proteinExistence type="predicted"/>
<accession>A0A7Z0QVX5</accession>
<evidence type="ECO:0000313" key="1">
    <source>
        <dbReference type="EMBL" id="NYZ64308.1"/>
    </source>
</evidence>
<dbReference type="RefSeq" id="WP_180546497.1">
    <property type="nucleotide sequence ID" value="NZ_JACCJZ010000020.1"/>
</dbReference>
<name>A0A7Z0QVX5_9GAMM</name>
<evidence type="ECO:0000313" key="2">
    <source>
        <dbReference type="Proteomes" id="UP000589896"/>
    </source>
</evidence>
<dbReference type="EMBL" id="JACCJZ010000020">
    <property type="protein sequence ID" value="NYZ64308.1"/>
    <property type="molecule type" value="Genomic_DNA"/>
</dbReference>
<dbReference type="Proteomes" id="UP000589896">
    <property type="component" value="Unassembled WGS sequence"/>
</dbReference>
<organism evidence="1 2">
    <name type="scientific">Luteimonas deserti</name>
    <dbReference type="NCBI Taxonomy" id="2752306"/>
    <lineage>
        <taxon>Bacteria</taxon>
        <taxon>Pseudomonadati</taxon>
        <taxon>Pseudomonadota</taxon>
        <taxon>Gammaproteobacteria</taxon>
        <taxon>Lysobacterales</taxon>
        <taxon>Lysobacteraceae</taxon>
        <taxon>Luteimonas</taxon>
    </lineage>
</organism>
<gene>
    <name evidence="1" type="ORF">H0E82_16345</name>
</gene>
<keyword evidence="2" id="KW-1185">Reference proteome</keyword>
<protein>
    <submittedName>
        <fullName evidence="1">Uncharacterized protein</fullName>
    </submittedName>
</protein>
<dbReference type="AlphaFoldDB" id="A0A7Z0QVX5"/>
<reference evidence="1 2" key="1">
    <citation type="submission" date="2020-07" db="EMBL/GenBank/DDBJ databases">
        <title>isolation of Luteimonas sp. SJ-16.</title>
        <authorList>
            <person name="Huang X.-X."/>
            <person name="Xu L."/>
            <person name="Sun J.-Q."/>
        </authorList>
    </citation>
    <scope>NUCLEOTIDE SEQUENCE [LARGE SCALE GENOMIC DNA]</scope>
    <source>
        <strain evidence="1 2">SJ-16</strain>
    </source>
</reference>
<comment type="caution">
    <text evidence="1">The sequence shown here is derived from an EMBL/GenBank/DDBJ whole genome shotgun (WGS) entry which is preliminary data.</text>
</comment>